<name>A0AAN8EWP4_TRICO</name>
<dbReference type="SMART" id="SM00135">
    <property type="entry name" value="LY"/>
    <property type="match status" value="7"/>
</dbReference>
<dbReference type="InterPro" id="IPR000033">
    <property type="entry name" value="LDLR_classB_rpt"/>
</dbReference>
<dbReference type="SUPFAM" id="SSF57196">
    <property type="entry name" value="EGF/Laminin"/>
    <property type="match status" value="1"/>
</dbReference>
<evidence type="ECO:0000259" key="3">
    <source>
        <dbReference type="SMART" id="SM00181"/>
    </source>
</evidence>
<organism evidence="4 5">
    <name type="scientific">Trichostrongylus colubriformis</name>
    <name type="common">Black scour worm</name>
    <dbReference type="NCBI Taxonomy" id="6319"/>
    <lineage>
        <taxon>Eukaryota</taxon>
        <taxon>Metazoa</taxon>
        <taxon>Ecdysozoa</taxon>
        <taxon>Nematoda</taxon>
        <taxon>Chromadorea</taxon>
        <taxon>Rhabditida</taxon>
        <taxon>Rhabditina</taxon>
        <taxon>Rhabditomorpha</taxon>
        <taxon>Strongyloidea</taxon>
        <taxon>Trichostrongylidae</taxon>
        <taxon>Trichostrongylus</taxon>
    </lineage>
</organism>
<dbReference type="SMART" id="SM00181">
    <property type="entry name" value="EGF"/>
    <property type="match status" value="2"/>
</dbReference>
<dbReference type="Proteomes" id="UP001331761">
    <property type="component" value="Unassembled WGS sequence"/>
</dbReference>
<accession>A0AAN8EWP4</accession>
<keyword evidence="2" id="KW-0732">Signal</keyword>
<feature type="domain" description="EGF-like" evidence="3">
    <location>
        <begin position="301"/>
        <end position="340"/>
    </location>
</feature>
<reference evidence="4 5" key="1">
    <citation type="submission" date="2019-10" db="EMBL/GenBank/DDBJ databases">
        <title>Assembly and Annotation for the nematode Trichostrongylus colubriformis.</title>
        <authorList>
            <person name="Martin J."/>
        </authorList>
    </citation>
    <scope>NUCLEOTIDE SEQUENCE [LARGE SCALE GENOMIC DNA]</scope>
    <source>
        <strain evidence="4">G859</strain>
        <tissue evidence="4">Whole worm</tissue>
    </source>
</reference>
<dbReference type="SUPFAM" id="SSF63825">
    <property type="entry name" value="YWTD domain"/>
    <property type="match status" value="3"/>
</dbReference>
<dbReference type="PROSITE" id="PS51120">
    <property type="entry name" value="LDLRB"/>
    <property type="match status" value="1"/>
</dbReference>
<evidence type="ECO:0000256" key="2">
    <source>
        <dbReference type="SAM" id="SignalP"/>
    </source>
</evidence>
<dbReference type="Gene3D" id="2.120.10.30">
    <property type="entry name" value="TolB, C-terminal domain"/>
    <property type="match status" value="3"/>
</dbReference>
<dbReference type="InterPro" id="IPR011042">
    <property type="entry name" value="6-blade_b-propeller_TolB-like"/>
</dbReference>
<dbReference type="PANTHER" id="PTHR46513:SF44">
    <property type="entry name" value="LDL RECEPTOR RELATED PROTEIN 4"/>
    <property type="match status" value="1"/>
</dbReference>
<protein>
    <recommendedName>
        <fullName evidence="3">EGF-like domain-containing protein</fullName>
    </recommendedName>
</protein>
<feature type="non-terminal residue" evidence="4">
    <location>
        <position position="946"/>
    </location>
</feature>
<dbReference type="InterPro" id="IPR050778">
    <property type="entry name" value="Cueball_EGF_LRP_Nidogen"/>
</dbReference>
<feature type="signal peptide" evidence="2">
    <location>
        <begin position="1"/>
        <end position="18"/>
    </location>
</feature>
<evidence type="ECO:0000313" key="4">
    <source>
        <dbReference type="EMBL" id="KAK5968261.1"/>
    </source>
</evidence>
<dbReference type="PANTHER" id="PTHR46513">
    <property type="entry name" value="VITELLOGENIN RECEPTOR-LIKE PROTEIN-RELATED-RELATED"/>
    <property type="match status" value="1"/>
</dbReference>
<dbReference type="EMBL" id="WIXE01021573">
    <property type="protein sequence ID" value="KAK5968261.1"/>
    <property type="molecule type" value="Genomic_DNA"/>
</dbReference>
<dbReference type="Pfam" id="PF14670">
    <property type="entry name" value="FXa_inhibition"/>
    <property type="match status" value="1"/>
</dbReference>
<feature type="repeat" description="LDL-receptor class B" evidence="1">
    <location>
        <begin position="480"/>
        <end position="525"/>
    </location>
</feature>
<gene>
    <name evidence="4" type="ORF">GCK32_006269</name>
</gene>
<feature type="chain" id="PRO_5043054352" description="EGF-like domain-containing protein" evidence="2">
    <location>
        <begin position="19"/>
        <end position="946"/>
    </location>
</feature>
<evidence type="ECO:0000313" key="5">
    <source>
        <dbReference type="Proteomes" id="UP001331761"/>
    </source>
</evidence>
<dbReference type="InterPro" id="IPR000742">
    <property type="entry name" value="EGF"/>
</dbReference>
<sequence>MSYFLVLLALNAIFCCHGVDFVARTQRGIALISLDEVTFKAETALLVPSIPEELSVLLAVDTSGTCYFTLRNHLYSLTVDNGTTNDLGRIGYGVEEAPSSIAFDWVTKKIFISLSGVGHDSSARVYACSLSDATNCTVVIHENLDYLHSLCLDPLEGNMYWLNGITSCIEKSFMNGQHHDKHPYSDQAISSSKDMTYSSLTLDLSSRRIYFVRTQRKSSQIWYCELYHRESCAQLLDTDPIQFFTVYKSYFVWSTSYHGELIVCEKSDCGNTYKTIEGVRGVESLVVLDPSVQPNRTNPNPCSDNNGGCSHFCLLLNFHPWAQCSCPVGIKLLDDGRTCDPRGIDKILFISAVSGLYHISLDTVDFTPKQVLFEGLNNDGFSHKFYDIDFDPVEMKIYWIDASMGQIRRCSVNGSSAEDVLSVPNTVRVFRLDYLARNIYWIDAGLGRLYITKLGTTYTRVIVALGISRVYTMALDLQNRHIYFSDGHLEQSHIDRCDLDGRNRTRIVTLAPYAWPNGIAVDADNYRLYWTEGNYSVVRTALLDGTEQVVIGPASLKLPQPYAISILGQELFCNSLAGRALMRISTNEETGVLTASVIESSIYGPIGLVAVSLHSIISNVSSCTQLKCMHLCVVSADGPKCLCSMGFELMSDERTCRKPSAYFVVLQKDVADISRASLEKPINFDSLDMLNITESPTTTDIDQRGNYIVYGYSSSTSGYIKRASFTGAVPETVIDDPTLIGMHSLAVDWISRNIYWSNSIQGRIEVCDHSGKYRRILAMHTIKPTALIVHPLAGAVFFVNEMANVTIKRMPLNGDPTGGEDIVGDLASDLWPGTRIYVDPAYLRLFYTCPSGIWSRDVGVVSSNVRHHFVSSVANDYSVAPLDETAMLVAQISSNNSTIIELPSNSTVNLPITTSVLQRFVGISSRVCREASCSHLCRFLRDSRQK</sequence>
<feature type="domain" description="EGF-like" evidence="3">
    <location>
        <begin position="622"/>
        <end position="657"/>
    </location>
</feature>
<proteinExistence type="predicted"/>
<comment type="caution">
    <text evidence="4">The sequence shown here is derived from an EMBL/GenBank/DDBJ whole genome shotgun (WGS) entry which is preliminary data.</text>
</comment>
<evidence type="ECO:0000256" key="1">
    <source>
        <dbReference type="PROSITE-ProRule" id="PRU00461"/>
    </source>
</evidence>
<keyword evidence="5" id="KW-1185">Reference proteome</keyword>
<dbReference type="AlphaFoldDB" id="A0AAN8EWP4"/>